<dbReference type="AlphaFoldDB" id="A0A378SX87"/>
<dbReference type="Pfam" id="PF00795">
    <property type="entry name" value="CN_hydrolase"/>
    <property type="match status" value="1"/>
</dbReference>
<evidence type="ECO:0000256" key="1">
    <source>
        <dbReference type="ARBA" id="ARBA00022801"/>
    </source>
</evidence>
<dbReference type="EMBL" id="UGQQ01000001">
    <property type="protein sequence ID" value="STZ52545.1"/>
    <property type="molecule type" value="Genomic_DNA"/>
</dbReference>
<dbReference type="RefSeq" id="WP_051752901.1">
    <property type="nucleotide sequence ID" value="NZ_CP081000.1"/>
</dbReference>
<dbReference type="Gene3D" id="3.60.110.10">
    <property type="entry name" value="Carbon-nitrogen hydrolase"/>
    <property type="match status" value="1"/>
</dbReference>
<dbReference type="InterPro" id="IPR003010">
    <property type="entry name" value="C-N_Hydrolase"/>
</dbReference>
<keyword evidence="3" id="KW-0012">Acyltransferase</keyword>
<evidence type="ECO:0000313" key="4">
    <source>
        <dbReference type="Proteomes" id="UP000254945"/>
    </source>
</evidence>
<dbReference type="GO" id="GO:0050126">
    <property type="term" value="F:N-carbamoylputrescine amidase activity"/>
    <property type="evidence" value="ECO:0007669"/>
    <property type="project" value="TreeGrafter"/>
</dbReference>
<dbReference type="InterPro" id="IPR036526">
    <property type="entry name" value="C-N_Hydrolase_sf"/>
</dbReference>
<accession>A0A378SX87</accession>
<dbReference type="Proteomes" id="UP000254945">
    <property type="component" value="Unassembled WGS sequence"/>
</dbReference>
<dbReference type="GO" id="GO:0033388">
    <property type="term" value="P:putrescine biosynthetic process from arginine"/>
    <property type="evidence" value="ECO:0007669"/>
    <property type="project" value="TreeGrafter"/>
</dbReference>
<keyword evidence="3" id="KW-0808">Transferase</keyword>
<keyword evidence="3" id="KW-0449">Lipoprotein</keyword>
<dbReference type="EC" id="3.5.1.100" evidence="3"/>
<dbReference type="PANTHER" id="PTHR43674">
    <property type="entry name" value="NITRILASE C965.09-RELATED"/>
    <property type="match status" value="1"/>
</dbReference>
<keyword evidence="1 3" id="KW-0378">Hydrolase</keyword>
<dbReference type="EC" id="3.5.-.-" evidence="3"/>
<evidence type="ECO:0000259" key="2">
    <source>
        <dbReference type="PROSITE" id="PS50263"/>
    </source>
</evidence>
<dbReference type="GO" id="GO:0016746">
    <property type="term" value="F:acyltransferase activity"/>
    <property type="evidence" value="ECO:0007669"/>
    <property type="project" value="UniProtKB-KW"/>
</dbReference>
<evidence type="ECO:0000313" key="3">
    <source>
        <dbReference type="EMBL" id="STZ52545.1"/>
    </source>
</evidence>
<protein>
    <submittedName>
        <fullName evidence="3">Nitrilase/cyanide hydratase and apolipoprotein N-acyltransferase</fullName>
        <ecNumber evidence="3">3.5.-.-</ecNumber>
        <ecNumber evidence="3">3.5.1.100</ecNumber>
    </submittedName>
</protein>
<dbReference type="PANTHER" id="PTHR43674:SF2">
    <property type="entry name" value="BETA-UREIDOPROPIONASE"/>
    <property type="match status" value="1"/>
</dbReference>
<gene>
    <name evidence="3" type="primary">ramA_1</name>
    <name evidence="3" type="ORF">NCTC4524_00342</name>
</gene>
<reference evidence="3 4" key="1">
    <citation type="submission" date="2018-06" db="EMBL/GenBank/DDBJ databases">
        <authorList>
            <consortium name="Pathogen Informatics"/>
            <person name="Doyle S."/>
        </authorList>
    </citation>
    <scope>NUCLEOTIDE SEQUENCE [LARGE SCALE GENOMIC DNA]</scope>
    <source>
        <strain evidence="3 4">NCTC4524</strain>
    </source>
</reference>
<feature type="domain" description="CN hydrolase" evidence="2">
    <location>
        <begin position="5"/>
        <end position="249"/>
    </location>
</feature>
<sequence length="281" mass="29817">MSRKLRVSAVSPDIRIGDLDGNLARVRAALQAFEPAGPHVIVLPELATSGYVFASAEEARSLALRVDDERVTSLADAVPADAVAVIGFCEADADRLYNSAVVLGYGGVLGCYRKAHLWAGESAMFSTGAEAGTIVDTPVCRLGVAICYDNEFPELPRRLALGGAEVLALPVNWPLVDRPDGEHAPETVQAMAAARSSQLAAVIADRRGQERGVRWTGGTAVIGADGWIHATPDADGVVTTTVLELTEDKSIGELNDAFADRRPELYRELTLGDQERGPNAK</sequence>
<organism evidence="3 4">
    <name type="scientific">Mycolicibacterium senegalense</name>
    <dbReference type="NCBI Taxonomy" id="1796"/>
    <lineage>
        <taxon>Bacteria</taxon>
        <taxon>Bacillati</taxon>
        <taxon>Actinomycetota</taxon>
        <taxon>Actinomycetes</taxon>
        <taxon>Mycobacteriales</taxon>
        <taxon>Mycobacteriaceae</taxon>
        <taxon>Mycolicibacterium</taxon>
    </lineage>
</organism>
<dbReference type="SUPFAM" id="SSF56317">
    <property type="entry name" value="Carbon-nitrogen hydrolase"/>
    <property type="match status" value="1"/>
</dbReference>
<proteinExistence type="predicted"/>
<dbReference type="InterPro" id="IPR050345">
    <property type="entry name" value="Aliph_Amidase/BUP"/>
</dbReference>
<name>A0A378SX87_9MYCO</name>
<dbReference type="PROSITE" id="PS50263">
    <property type="entry name" value="CN_HYDROLASE"/>
    <property type="match status" value="1"/>
</dbReference>